<evidence type="ECO:0000313" key="2">
    <source>
        <dbReference type="EMBL" id="MBP2063408.1"/>
    </source>
</evidence>
<sequence>MSDFTRLPDLAARALGGGVVAAKPRVSMVSVIALRRYFVTKTK</sequence>
<evidence type="ECO:0000313" key="3">
    <source>
        <dbReference type="Proteomes" id="UP000756710"/>
    </source>
</evidence>
<reference evidence="2 3" key="2">
    <citation type="submission" date="2021-03" db="EMBL/GenBank/DDBJ databases">
        <title>Genomic Encyclopedia of Type Strains, Phase IV (KMG-IV): sequencing the most valuable type-strain genomes for metagenomic binning, comparative biology and taxonomic classification.</title>
        <authorList>
            <person name="Goeker M."/>
        </authorList>
    </citation>
    <scope>NUCLEOTIDE SEQUENCE [LARGE SCALE GENOMIC DNA]</scope>
    <source>
        <strain evidence="2 3">DSM 41954</strain>
    </source>
</reference>
<proteinExistence type="predicted"/>
<organism evidence="1">
    <name type="scientific">Streptomyces iranensis</name>
    <dbReference type="NCBI Taxonomy" id="576784"/>
    <lineage>
        <taxon>Bacteria</taxon>
        <taxon>Bacillati</taxon>
        <taxon>Actinomycetota</taxon>
        <taxon>Actinomycetes</taxon>
        <taxon>Kitasatosporales</taxon>
        <taxon>Streptomycetaceae</taxon>
        <taxon>Streptomyces</taxon>
        <taxon>Streptomyces violaceusniger group</taxon>
    </lineage>
</organism>
<dbReference type="EMBL" id="JAGGLR010000011">
    <property type="protein sequence ID" value="MBP2063408.1"/>
    <property type="molecule type" value="Genomic_DNA"/>
</dbReference>
<accession>A0A060ZJW3</accession>
<reference evidence="1" key="1">
    <citation type="submission" date="2014-05" db="EMBL/GenBank/DDBJ databases">
        <authorList>
            <person name="Horn Fabian"/>
        </authorList>
    </citation>
    <scope>NUCLEOTIDE SEQUENCE</scope>
</reference>
<dbReference type="EMBL" id="LK022848">
    <property type="protein sequence ID" value="CDR01550.1"/>
    <property type="molecule type" value="Genomic_DNA"/>
</dbReference>
<protein>
    <submittedName>
        <fullName evidence="1">Uncharacterized protein</fullName>
    </submittedName>
</protein>
<gene>
    <name evidence="2" type="ORF">J2Z30_004429</name>
    <name evidence="1" type="ORF">SIRAN394</name>
</gene>
<keyword evidence="3" id="KW-1185">Reference proteome</keyword>
<dbReference type="Proteomes" id="UP000756710">
    <property type="component" value="Unassembled WGS sequence"/>
</dbReference>
<dbReference type="AlphaFoldDB" id="A0A060ZJW3"/>
<name>A0A060ZJW3_9ACTN</name>
<dbReference type="HOGENOM" id="CLU_3240228_0_0_11"/>
<evidence type="ECO:0000313" key="1">
    <source>
        <dbReference type="EMBL" id="CDR01550.1"/>
    </source>
</evidence>
<dbReference type="RefSeq" id="WP_281062725.1">
    <property type="nucleotide sequence ID" value="NZ_BAABDR010000078.1"/>
</dbReference>